<feature type="domain" description="ABM" evidence="1">
    <location>
        <begin position="3"/>
        <end position="94"/>
    </location>
</feature>
<reference evidence="2 3" key="1">
    <citation type="submission" date="2018-03" db="EMBL/GenBank/DDBJ databases">
        <title>Genomic Encyclopedia of Type Strains, Phase III (KMG-III): the genomes of soil and plant-associated and newly described type strains.</title>
        <authorList>
            <person name="Whitman W."/>
        </authorList>
    </citation>
    <scope>NUCLEOTIDE SEQUENCE [LARGE SCALE GENOMIC DNA]</scope>
    <source>
        <strain evidence="2 3">CGMCC 4.7125</strain>
    </source>
</reference>
<name>A0A2T0LMX0_9PSEU</name>
<comment type="caution">
    <text evidence="2">The sequence shown here is derived from an EMBL/GenBank/DDBJ whole genome shotgun (WGS) entry which is preliminary data.</text>
</comment>
<keyword evidence="3" id="KW-1185">Reference proteome</keyword>
<dbReference type="InterPro" id="IPR011008">
    <property type="entry name" value="Dimeric_a/b-barrel"/>
</dbReference>
<accession>A0A2T0LMX0</accession>
<dbReference type="EMBL" id="PVNH01000011">
    <property type="protein sequence ID" value="PRX44542.1"/>
    <property type="molecule type" value="Genomic_DNA"/>
</dbReference>
<evidence type="ECO:0000259" key="1">
    <source>
        <dbReference type="PROSITE" id="PS51725"/>
    </source>
</evidence>
<proteinExistence type="predicted"/>
<dbReference type="Gene3D" id="3.30.70.100">
    <property type="match status" value="1"/>
</dbReference>
<dbReference type="PROSITE" id="PS51725">
    <property type="entry name" value="ABM"/>
    <property type="match status" value="1"/>
</dbReference>
<evidence type="ECO:0000313" key="3">
    <source>
        <dbReference type="Proteomes" id="UP000238362"/>
    </source>
</evidence>
<dbReference type="SUPFAM" id="SSF54909">
    <property type="entry name" value="Dimeric alpha+beta barrel"/>
    <property type="match status" value="1"/>
</dbReference>
<gene>
    <name evidence="2" type="ORF">B0I33_11151</name>
</gene>
<keyword evidence="2" id="KW-0503">Monooxygenase</keyword>
<dbReference type="AlphaFoldDB" id="A0A2T0LMX0"/>
<evidence type="ECO:0000313" key="2">
    <source>
        <dbReference type="EMBL" id="PRX44542.1"/>
    </source>
</evidence>
<dbReference type="InterPro" id="IPR007138">
    <property type="entry name" value="ABM_dom"/>
</dbReference>
<organism evidence="2 3">
    <name type="scientific">Prauserella shujinwangii</name>
    <dbReference type="NCBI Taxonomy" id="1453103"/>
    <lineage>
        <taxon>Bacteria</taxon>
        <taxon>Bacillati</taxon>
        <taxon>Actinomycetota</taxon>
        <taxon>Actinomycetes</taxon>
        <taxon>Pseudonocardiales</taxon>
        <taxon>Pseudonocardiaceae</taxon>
        <taxon>Prauserella</taxon>
    </lineage>
</organism>
<dbReference type="Proteomes" id="UP000238362">
    <property type="component" value="Unassembled WGS sequence"/>
</dbReference>
<dbReference type="Pfam" id="PF03992">
    <property type="entry name" value="ABM"/>
    <property type="match status" value="1"/>
</dbReference>
<keyword evidence="2" id="KW-0560">Oxidoreductase</keyword>
<sequence length="103" mass="11075">MPYGHNGSMKVKPGHRDAVVAILLDGVERLRDAGCHLYVVSVSDTDPDTVWVNEVWESAAHHQASLDLPEVKESIGKAMPMLTGEFTGQQLTVVGGLGVPRPT</sequence>
<protein>
    <submittedName>
        <fullName evidence="2">Quinol monooxygenase YgiN</fullName>
    </submittedName>
</protein>
<dbReference type="GO" id="GO:0004497">
    <property type="term" value="F:monooxygenase activity"/>
    <property type="evidence" value="ECO:0007669"/>
    <property type="project" value="UniProtKB-KW"/>
</dbReference>
<dbReference type="OrthoDB" id="165368at2"/>